<evidence type="ECO:0000256" key="4">
    <source>
        <dbReference type="ARBA" id="ARBA00013081"/>
    </source>
</evidence>
<keyword evidence="5" id="KW-0479">Metal-binding</keyword>
<evidence type="ECO:0000313" key="15">
    <source>
        <dbReference type="EMBL" id="TDH65831.1"/>
    </source>
</evidence>
<evidence type="ECO:0000256" key="9">
    <source>
        <dbReference type="ARBA" id="ARBA00023211"/>
    </source>
</evidence>
<comment type="similarity">
    <text evidence="3 12">Belongs to the PP2C family.</text>
</comment>
<proteinExistence type="inferred from homology"/>
<dbReference type="SMART" id="SM00332">
    <property type="entry name" value="PP2Cc"/>
    <property type="match status" value="1"/>
</dbReference>
<feature type="region of interest" description="Disordered" evidence="13">
    <location>
        <begin position="319"/>
        <end position="345"/>
    </location>
</feature>
<accession>A0A976FFJ1</accession>
<dbReference type="InterPro" id="IPR015655">
    <property type="entry name" value="PP2C"/>
</dbReference>
<name>A0A976FFJ1_BRELC</name>
<dbReference type="PANTHER" id="PTHR13832">
    <property type="entry name" value="PROTEIN PHOSPHATASE 2C"/>
    <property type="match status" value="1"/>
</dbReference>
<evidence type="ECO:0000256" key="10">
    <source>
        <dbReference type="ARBA" id="ARBA00047761"/>
    </source>
</evidence>
<dbReference type="GO" id="GO:0004722">
    <property type="term" value="F:protein serine/threonine phosphatase activity"/>
    <property type="evidence" value="ECO:0007669"/>
    <property type="project" value="UniProtKB-EC"/>
</dbReference>
<evidence type="ECO:0000256" key="6">
    <source>
        <dbReference type="ARBA" id="ARBA00022801"/>
    </source>
</evidence>
<dbReference type="PANTHER" id="PTHR13832:SF803">
    <property type="entry name" value="PROTEIN PHOSPHATASE 1G"/>
    <property type="match status" value="1"/>
</dbReference>
<dbReference type="FunFam" id="3.60.40.10:FF:000075">
    <property type="entry name" value="Protein phosphatase 2C, putative"/>
    <property type="match status" value="1"/>
</dbReference>
<dbReference type="CDD" id="cd00143">
    <property type="entry name" value="PP2Cc"/>
    <property type="match status" value="1"/>
</dbReference>
<dbReference type="KEGG" id="blac:94345828"/>
<dbReference type="GeneID" id="94345828"/>
<evidence type="ECO:0000256" key="13">
    <source>
        <dbReference type="SAM" id="MobiDB-lite"/>
    </source>
</evidence>
<organism evidence="15 16">
    <name type="scientific">Bremia lactucae</name>
    <name type="common">Lettuce downy mildew</name>
    <dbReference type="NCBI Taxonomy" id="4779"/>
    <lineage>
        <taxon>Eukaryota</taxon>
        <taxon>Sar</taxon>
        <taxon>Stramenopiles</taxon>
        <taxon>Oomycota</taxon>
        <taxon>Peronosporomycetes</taxon>
        <taxon>Peronosporales</taxon>
        <taxon>Peronosporaceae</taxon>
        <taxon>Bremia</taxon>
    </lineage>
</organism>
<comment type="caution">
    <text evidence="15">The sequence shown here is derived from an EMBL/GenBank/DDBJ whole genome shotgun (WGS) entry which is preliminary data.</text>
</comment>
<dbReference type="OrthoDB" id="10264738at2759"/>
<evidence type="ECO:0000256" key="7">
    <source>
        <dbReference type="ARBA" id="ARBA00022842"/>
    </source>
</evidence>
<evidence type="ECO:0000256" key="2">
    <source>
        <dbReference type="ARBA" id="ARBA00004170"/>
    </source>
</evidence>
<dbReference type="InterPro" id="IPR036457">
    <property type="entry name" value="PPM-type-like_dom_sf"/>
</dbReference>
<dbReference type="AlphaFoldDB" id="A0A976FFJ1"/>
<evidence type="ECO:0000259" key="14">
    <source>
        <dbReference type="PROSITE" id="PS51746"/>
    </source>
</evidence>
<gene>
    <name evidence="15" type="ORF">CCR75_002057</name>
</gene>
<evidence type="ECO:0000256" key="3">
    <source>
        <dbReference type="ARBA" id="ARBA00006702"/>
    </source>
</evidence>
<comment type="catalytic activity">
    <reaction evidence="10">
        <text>O-phospho-L-seryl-[protein] + H2O = L-seryl-[protein] + phosphate</text>
        <dbReference type="Rhea" id="RHEA:20629"/>
        <dbReference type="Rhea" id="RHEA-COMP:9863"/>
        <dbReference type="Rhea" id="RHEA-COMP:11604"/>
        <dbReference type="ChEBI" id="CHEBI:15377"/>
        <dbReference type="ChEBI" id="CHEBI:29999"/>
        <dbReference type="ChEBI" id="CHEBI:43474"/>
        <dbReference type="ChEBI" id="CHEBI:83421"/>
        <dbReference type="EC" id="3.1.3.16"/>
    </reaction>
</comment>
<keyword evidence="6 12" id="KW-0378">Hydrolase</keyword>
<sequence length="345" mass="36934">MGNFLATPNTEKQTDGGEGNGLLFGLATMQGWRTGMEDAHVAEINPKGLPPGCSLFAVFDGHGGRLAADLAAEGILKELVATMKDDVFPGVQADDADPNKIGKAMRDAFMNLDQHIFKTFHSSYSSDHSGCTAITALITPTHIIVANSGDSRSVMAKNGRIVEMSYDHKPTNAGERKRIQDAGGMVRSNRVNGDLAVSRALGDFSYKARADLPAEQQQVSAEPEIIVQKIEKTEEFLVLACDGIWDVMTNDEICAFIRQLLSNGETDLRLIAEEVLDKCLSSGSRDNMSVVIIKFPGAKLGPGGGVAKIREDRARVEKLNQKTTGGSNRKDDGGLAAAQSALNLS</sequence>
<dbReference type="RefSeq" id="XP_067815330.1">
    <property type="nucleotide sequence ID" value="XM_067960157.1"/>
</dbReference>
<keyword evidence="8 12" id="KW-0904">Protein phosphatase</keyword>
<keyword evidence="9" id="KW-0464">Manganese</keyword>
<keyword evidence="7" id="KW-0460">Magnesium</keyword>
<dbReference type="PROSITE" id="PS01032">
    <property type="entry name" value="PPM_1"/>
    <property type="match status" value="1"/>
</dbReference>
<dbReference type="GO" id="GO:0046872">
    <property type="term" value="F:metal ion binding"/>
    <property type="evidence" value="ECO:0007669"/>
    <property type="project" value="UniProtKB-KW"/>
</dbReference>
<feature type="domain" description="PPM-type phosphatase" evidence="14">
    <location>
        <begin position="23"/>
        <end position="295"/>
    </location>
</feature>
<comment type="catalytic activity">
    <reaction evidence="11">
        <text>O-phospho-L-threonyl-[protein] + H2O = L-threonyl-[protein] + phosphate</text>
        <dbReference type="Rhea" id="RHEA:47004"/>
        <dbReference type="Rhea" id="RHEA-COMP:11060"/>
        <dbReference type="Rhea" id="RHEA-COMP:11605"/>
        <dbReference type="ChEBI" id="CHEBI:15377"/>
        <dbReference type="ChEBI" id="CHEBI:30013"/>
        <dbReference type="ChEBI" id="CHEBI:43474"/>
        <dbReference type="ChEBI" id="CHEBI:61977"/>
        <dbReference type="EC" id="3.1.3.16"/>
    </reaction>
</comment>
<dbReference type="InterPro" id="IPR001932">
    <property type="entry name" value="PPM-type_phosphatase-like_dom"/>
</dbReference>
<dbReference type="InterPro" id="IPR000222">
    <property type="entry name" value="PP2C_BS"/>
</dbReference>
<evidence type="ECO:0000256" key="8">
    <source>
        <dbReference type="ARBA" id="ARBA00022912"/>
    </source>
</evidence>
<evidence type="ECO:0000256" key="11">
    <source>
        <dbReference type="ARBA" id="ARBA00048336"/>
    </source>
</evidence>
<protein>
    <recommendedName>
        <fullName evidence="4">protein-serine/threonine phosphatase</fullName>
        <ecNumber evidence="4">3.1.3.16</ecNumber>
    </recommendedName>
</protein>
<feature type="region of interest" description="Disordered" evidence="13">
    <location>
        <begin position="1"/>
        <end position="20"/>
    </location>
</feature>
<dbReference type="Proteomes" id="UP000294530">
    <property type="component" value="Unassembled WGS sequence"/>
</dbReference>
<keyword evidence="16" id="KW-1185">Reference proteome</keyword>
<feature type="compositionally biased region" description="Polar residues" evidence="13">
    <location>
        <begin position="1"/>
        <end position="11"/>
    </location>
</feature>
<dbReference type="GO" id="GO:0016020">
    <property type="term" value="C:membrane"/>
    <property type="evidence" value="ECO:0007669"/>
    <property type="project" value="UniProtKB-SubCell"/>
</dbReference>
<evidence type="ECO:0000256" key="5">
    <source>
        <dbReference type="ARBA" id="ARBA00022723"/>
    </source>
</evidence>
<comment type="cofactor">
    <cofactor evidence="1">
        <name>Mn(2+)</name>
        <dbReference type="ChEBI" id="CHEBI:29035"/>
    </cofactor>
</comment>
<evidence type="ECO:0000256" key="12">
    <source>
        <dbReference type="RuleBase" id="RU003465"/>
    </source>
</evidence>
<evidence type="ECO:0000256" key="1">
    <source>
        <dbReference type="ARBA" id="ARBA00001936"/>
    </source>
</evidence>
<dbReference type="EC" id="3.1.3.16" evidence="4"/>
<dbReference type="Gene3D" id="3.60.40.10">
    <property type="entry name" value="PPM-type phosphatase domain"/>
    <property type="match status" value="1"/>
</dbReference>
<dbReference type="SUPFAM" id="SSF81606">
    <property type="entry name" value="PP2C-like"/>
    <property type="match status" value="1"/>
</dbReference>
<evidence type="ECO:0000313" key="16">
    <source>
        <dbReference type="Proteomes" id="UP000294530"/>
    </source>
</evidence>
<reference evidence="15 16" key="1">
    <citation type="journal article" date="2021" name="Genome Biol.">
        <title>AFLAP: assembly-free linkage analysis pipeline using k-mers from genome sequencing data.</title>
        <authorList>
            <person name="Fletcher K."/>
            <person name="Zhang L."/>
            <person name="Gil J."/>
            <person name="Han R."/>
            <person name="Cavanaugh K."/>
            <person name="Michelmore R."/>
        </authorList>
    </citation>
    <scope>NUCLEOTIDE SEQUENCE [LARGE SCALE GENOMIC DNA]</scope>
    <source>
        <strain evidence="15 16">SF5</strain>
    </source>
</reference>
<comment type="subcellular location">
    <subcellularLocation>
        <location evidence="2">Membrane</location>
        <topology evidence="2">Peripheral membrane protein</topology>
    </subcellularLocation>
</comment>
<dbReference type="Pfam" id="PF00481">
    <property type="entry name" value="PP2C"/>
    <property type="match status" value="1"/>
</dbReference>
<dbReference type="EMBL" id="SHOA02000001">
    <property type="protein sequence ID" value="TDH65831.1"/>
    <property type="molecule type" value="Genomic_DNA"/>
</dbReference>
<dbReference type="PROSITE" id="PS51746">
    <property type="entry name" value="PPM_2"/>
    <property type="match status" value="1"/>
</dbReference>